<gene>
    <name evidence="1" type="ORF">QR90_02895</name>
</gene>
<reference evidence="2" key="1">
    <citation type="submission" date="2014-11" db="EMBL/GenBank/DDBJ databases">
        <title>Hymenobacter sp. DG25B genome submission.</title>
        <authorList>
            <person name="Jung H.-Y."/>
            <person name="Kim M.K."/>
            <person name="Srinivasan S."/>
            <person name="Lim S."/>
        </authorList>
    </citation>
    <scope>NUCLEOTIDE SEQUENCE [LARGE SCALE GENOMIC DNA]</scope>
    <source>
        <strain evidence="2">DY59</strain>
    </source>
</reference>
<dbReference type="KEGG" id="dsw:QR90_02895"/>
<dbReference type="HOGENOM" id="CLU_1208156_0_0_0"/>
<evidence type="ECO:0000313" key="2">
    <source>
        <dbReference type="Proteomes" id="UP000030634"/>
    </source>
</evidence>
<evidence type="ECO:0000313" key="1">
    <source>
        <dbReference type="EMBL" id="AIZ44285.1"/>
    </source>
</evidence>
<proteinExistence type="predicted"/>
<accession>A0A0A7KDU2</accession>
<name>A0A0A7KDU2_9DEIO</name>
<dbReference type="Proteomes" id="UP000030634">
    <property type="component" value="Chromosome"/>
</dbReference>
<dbReference type="EMBL" id="CP010028">
    <property type="protein sequence ID" value="AIZ44285.1"/>
    <property type="molecule type" value="Genomic_DNA"/>
</dbReference>
<dbReference type="AlphaFoldDB" id="A0A0A7KDU2"/>
<sequence>MGAADRLVEAVCAAPGHSLAAPLRGWCASSRPFLAFAQANTTKLRRKVREAAGLEAQADVWAELAVAAWLLRSGSGTLTYEPLKAGGGRGPDFALSLPNGGLVYVEVARLRSGGSQHLTSKLARVLADKIGQLPPGAGGVLAAALPTGAPAGPLAPDALRLLARAAQGEVLPGVPPEKARAFERLRVRLSGVLLLRTGEVPAESPAVTFWGHGGAAHPLSPAALRCLQE</sequence>
<protein>
    <submittedName>
        <fullName evidence="1">Uncharacterized protein</fullName>
    </submittedName>
</protein>
<organism evidence="1 2">
    <name type="scientific">Deinococcus radiopugnans</name>
    <dbReference type="NCBI Taxonomy" id="57497"/>
    <lineage>
        <taxon>Bacteria</taxon>
        <taxon>Thermotogati</taxon>
        <taxon>Deinococcota</taxon>
        <taxon>Deinococci</taxon>
        <taxon>Deinococcales</taxon>
        <taxon>Deinococcaceae</taxon>
        <taxon>Deinococcus</taxon>
    </lineage>
</organism>
<dbReference type="RefSeq" id="WP_039682108.1">
    <property type="nucleotide sequence ID" value="NZ_CP010028.1"/>
</dbReference>